<evidence type="ECO:0000256" key="1">
    <source>
        <dbReference type="ARBA" id="ARBA00001974"/>
    </source>
</evidence>
<dbReference type="OrthoDB" id="3807506at2"/>
<dbReference type="RefSeq" id="WP_104431167.1">
    <property type="nucleotide sequence ID" value="NZ_PTJD01000001.1"/>
</dbReference>
<dbReference type="InterPro" id="IPR017927">
    <property type="entry name" value="FAD-bd_FR_type"/>
</dbReference>
<evidence type="ECO:0000256" key="2">
    <source>
        <dbReference type="ARBA" id="ARBA00022630"/>
    </source>
</evidence>
<keyword evidence="5" id="KW-0560">Oxidoreductase</keyword>
<feature type="domain" description="2Fe-2S ferredoxin-type" evidence="8">
    <location>
        <begin position="237"/>
        <end position="322"/>
    </location>
</feature>
<evidence type="ECO:0000256" key="5">
    <source>
        <dbReference type="ARBA" id="ARBA00023002"/>
    </source>
</evidence>
<dbReference type="InterPro" id="IPR039261">
    <property type="entry name" value="FNR_nucleotide-bd"/>
</dbReference>
<evidence type="ECO:0000256" key="6">
    <source>
        <dbReference type="ARBA" id="ARBA00023004"/>
    </source>
</evidence>
<keyword evidence="6" id="KW-0408">Iron</keyword>
<evidence type="ECO:0000256" key="4">
    <source>
        <dbReference type="ARBA" id="ARBA00022723"/>
    </source>
</evidence>
<dbReference type="Proteomes" id="UP000239485">
    <property type="component" value="Unassembled WGS sequence"/>
</dbReference>
<dbReference type="PROSITE" id="PS51085">
    <property type="entry name" value="2FE2S_FER_2"/>
    <property type="match status" value="1"/>
</dbReference>
<keyword evidence="7" id="KW-0411">Iron-sulfur</keyword>
<dbReference type="GO" id="GO:0051537">
    <property type="term" value="F:2 iron, 2 sulfur cluster binding"/>
    <property type="evidence" value="ECO:0007669"/>
    <property type="project" value="UniProtKB-KW"/>
</dbReference>
<dbReference type="SUPFAM" id="SSF52343">
    <property type="entry name" value="Ferredoxin reductase-like, C-terminal NADP-linked domain"/>
    <property type="match status" value="1"/>
</dbReference>
<dbReference type="InterPro" id="IPR050415">
    <property type="entry name" value="MRET"/>
</dbReference>
<evidence type="ECO:0000259" key="8">
    <source>
        <dbReference type="PROSITE" id="PS51085"/>
    </source>
</evidence>
<dbReference type="SUPFAM" id="SSF63380">
    <property type="entry name" value="Riboflavin synthase domain-like"/>
    <property type="match status" value="1"/>
</dbReference>
<feature type="domain" description="FAD-binding FR-type" evidence="9">
    <location>
        <begin position="10"/>
        <end position="112"/>
    </location>
</feature>
<comment type="cofactor">
    <cofactor evidence="1">
        <name>FAD</name>
        <dbReference type="ChEBI" id="CHEBI:57692"/>
    </cofactor>
</comment>
<accession>A0A2S6IWV4</accession>
<dbReference type="InterPro" id="IPR006058">
    <property type="entry name" value="2Fe2S_fd_BS"/>
</dbReference>
<dbReference type="Gene3D" id="3.40.50.80">
    <property type="entry name" value="Nucleotide-binding domain of ferredoxin-NADP reductase (FNR) module"/>
    <property type="match status" value="1"/>
</dbReference>
<dbReference type="GO" id="GO:0046872">
    <property type="term" value="F:metal ion binding"/>
    <property type="evidence" value="ECO:0007669"/>
    <property type="project" value="UniProtKB-KW"/>
</dbReference>
<evidence type="ECO:0000256" key="7">
    <source>
        <dbReference type="ARBA" id="ARBA00023014"/>
    </source>
</evidence>
<dbReference type="PROSITE" id="PS51384">
    <property type="entry name" value="FAD_FR"/>
    <property type="match status" value="1"/>
</dbReference>
<keyword evidence="3" id="KW-0001">2Fe-2S</keyword>
<dbReference type="Gene3D" id="2.40.30.10">
    <property type="entry name" value="Translation factors"/>
    <property type="match status" value="1"/>
</dbReference>
<dbReference type="SUPFAM" id="SSF54292">
    <property type="entry name" value="2Fe-2S ferredoxin-like"/>
    <property type="match status" value="1"/>
</dbReference>
<dbReference type="Pfam" id="PF00111">
    <property type="entry name" value="Fer2"/>
    <property type="match status" value="1"/>
</dbReference>
<sequence>MGTGRTAQPAATATLLVAEKDRVADDVVALTLVEPGGGRLRDWAPGAHIDVVLPTGEMRQYSLCGDRFDPFAYRIAVRREEGGRGGSAWLHDSVRTGRLLPTGGPRNTFPLVPSEEYVFIAGGIGITPLLPMLAQAEVLGARWTLHYCGRSRASMPFLDELGRHGDRVRLHPRDEGPRLDVAALVAAAPAEARIYCCGPVAMVEAVERAGAPRPAGSVRAERFSAAQQPAPVRDAPFEVVLARSGTSLTVDPSATVLQALEGAGVRVLTSCGQGLCGTCETTVLEGRPDHRDSVLDAADRAAGDCMLVCVSRACSDRLVLDL</sequence>
<dbReference type="EMBL" id="PTJD01000001">
    <property type="protein sequence ID" value="PPK98837.1"/>
    <property type="molecule type" value="Genomic_DNA"/>
</dbReference>
<dbReference type="CDD" id="cd06185">
    <property type="entry name" value="PDR_like"/>
    <property type="match status" value="1"/>
</dbReference>
<dbReference type="GO" id="GO:0016491">
    <property type="term" value="F:oxidoreductase activity"/>
    <property type="evidence" value="ECO:0007669"/>
    <property type="project" value="UniProtKB-KW"/>
</dbReference>
<evidence type="ECO:0000313" key="11">
    <source>
        <dbReference type="Proteomes" id="UP000239485"/>
    </source>
</evidence>
<dbReference type="PRINTS" id="PR00409">
    <property type="entry name" value="PHDIOXRDTASE"/>
</dbReference>
<dbReference type="InterPro" id="IPR001041">
    <property type="entry name" value="2Fe-2S_ferredoxin-type"/>
</dbReference>
<dbReference type="CDD" id="cd00207">
    <property type="entry name" value="fer2"/>
    <property type="match status" value="1"/>
</dbReference>
<evidence type="ECO:0000256" key="3">
    <source>
        <dbReference type="ARBA" id="ARBA00022714"/>
    </source>
</evidence>
<organism evidence="10 11">
    <name type="scientific">Kineococcus xinjiangensis</name>
    <dbReference type="NCBI Taxonomy" id="512762"/>
    <lineage>
        <taxon>Bacteria</taxon>
        <taxon>Bacillati</taxon>
        <taxon>Actinomycetota</taxon>
        <taxon>Actinomycetes</taxon>
        <taxon>Kineosporiales</taxon>
        <taxon>Kineosporiaceae</taxon>
        <taxon>Kineococcus</taxon>
    </lineage>
</organism>
<name>A0A2S6IWV4_9ACTN</name>
<dbReference type="InterPro" id="IPR012675">
    <property type="entry name" value="Beta-grasp_dom_sf"/>
</dbReference>
<dbReference type="InterPro" id="IPR017938">
    <property type="entry name" value="Riboflavin_synthase-like_b-brl"/>
</dbReference>
<comment type="caution">
    <text evidence="10">The sequence shown here is derived from an EMBL/GenBank/DDBJ whole genome shotgun (WGS) entry which is preliminary data.</text>
</comment>
<dbReference type="InterPro" id="IPR036010">
    <property type="entry name" value="2Fe-2S_ferredoxin-like_sf"/>
</dbReference>
<keyword evidence="11" id="KW-1185">Reference proteome</keyword>
<keyword evidence="2" id="KW-0285">Flavoprotein</keyword>
<gene>
    <name evidence="10" type="ORF">CLV92_101538</name>
</gene>
<protein>
    <submittedName>
        <fullName evidence="10">Ferredoxin-NADP reductase</fullName>
    </submittedName>
</protein>
<dbReference type="AlphaFoldDB" id="A0A2S6IWV4"/>
<evidence type="ECO:0000313" key="10">
    <source>
        <dbReference type="EMBL" id="PPK98837.1"/>
    </source>
</evidence>
<evidence type="ECO:0000259" key="9">
    <source>
        <dbReference type="PROSITE" id="PS51384"/>
    </source>
</evidence>
<dbReference type="PANTHER" id="PTHR47354">
    <property type="entry name" value="NADH OXIDOREDUCTASE HCR"/>
    <property type="match status" value="1"/>
</dbReference>
<dbReference type="PROSITE" id="PS00197">
    <property type="entry name" value="2FE2S_FER_1"/>
    <property type="match status" value="1"/>
</dbReference>
<dbReference type="Gene3D" id="3.10.20.30">
    <property type="match status" value="1"/>
</dbReference>
<reference evidence="10 11" key="1">
    <citation type="submission" date="2018-02" db="EMBL/GenBank/DDBJ databases">
        <title>Genomic Encyclopedia of Archaeal and Bacterial Type Strains, Phase II (KMG-II): from individual species to whole genera.</title>
        <authorList>
            <person name="Goeker M."/>
        </authorList>
    </citation>
    <scope>NUCLEOTIDE SEQUENCE [LARGE SCALE GENOMIC DNA]</scope>
    <source>
        <strain evidence="10 11">DSM 22857</strain>
    </source>
</reference>
<proteinExistence type="predicted"/>
<keyword evidence="4" id="KW-0479">Metal-binding</keyword>
<dbReference type="PANTHER" id="PTHR47354:SF1">
    <property type="entry name" value="CARNITINE MONOOXYGENASE REDUCTASE SUBUNIT"/>
    <property type="match status" value="1"/>
</dbReference>